<dbReference type="PANTHER" id="PTHR36062:SF1">
    <property type="entry name" value="OS01G0687300 PROTEIN"/>
    <property type="match status" value="1"/>
</dbReference>
<dbReference type="InterPro" id="IPR037476">
    <property type="entry name" value="PCH1"/>
</dbReference>
<proteinExistence type="predicted"/>
<dbReference type="PANTHER" id="PTHR36062">
    <property type="entry name" value="OS01G0687300 PROTEIN"/>
    <property type="match status" value="1"/>
</dbReference>
<dbReference type="Proteomes" id="UP001372338">
    <property type="component" value="Unassembled WGS sequence"/>
</dbReference>
<protein>
    <submittedName>
        <fullName evidence="2">Uncharacterized protein</fullName>
    </submittedName>
</protein>
<feature type="compositionally biased region" description="Basic and acidic residues" evidence="1">
    <location>
        <begin position="637"/>
        <end position="651"/>
    </location>
</feature>
<organism evidence="2 3">
    <name type="scientific">Crotalaria pallida</name>
    <name type="common">Smooth rattlebox</name>
    <name type="synonym">Crotalaria striata</name>
    <dbReference type="NCBI Taxonomy" id="3830"/>
    <lineage>
        <taxon>Eukaryota</taxon>
        <taxon>Viridiplantae</taxon>
        <taxon>Streptophyta</taxon>
        <taxon>Embryophyta</taxon>
        <taxon>Tracheophyta</taxon>
        <taxon>Spermatophyta</taxon>
        <taxon>Magnoliopsida</taxon>
        <taxon>eudicotyledons</taxon>
        <taxon>Gunneridae</taxon>
        <taxon>Pentapetalae</taxon>
        <taxon>rosids</taxon>
        <taxon>fabids</taxon>
        <taxon>Fabales</taxon>
        <taxon>Fabaceae</taxon>
        <taxon>Papilionoideae</taxon>
        <taxon>50 kb inversion clade</taxon>
        <taxon>genistoids sensu lato</taxon>
        <taxon>core genistoids</taxon>
        <taxon>Crotalarieae</taxon>
        <taxon>Crotalaria</taxon>
    </lineage>
</organism>
<evidence type="ECO:0000313" key="2">
    <source>
        <dbReference type="EMBL" id="KAK7257953.1"/>
    </source>
</evidence>
<accession>A0AAN9EIM1</accession>
<dbReference type="GO" id="GO:0010099">
    <property type="term" value="P:regulation of photomorphogenesis"/>
    <property type="evidence" value="ECO:0007669"/>
    <property type="project" value="InterPro"/>
</dbReference>
<dbReference type="AlphaFoldDB" id="A0AAN9EIM1"/>
<feature type="region of interest" description="Disordered" evidence="1">
    <location>
        <begin position="103"/>
        <end position="128"/>
    </location>
</feature>
<feature type="compositionally biased region" description="Basic and acidic residues" evidence="1">
    <location>
        <begin position="103"/>
        <end position="118"/>
    </location>
</feature>
<gene>
    <name evidence="2" type="ORF">RIF29_32303</name>
</gene>
<comment type="caution">
    <text evidence="2">The sequence shown here is derived from an EMBL/GenBank/DDBJ whole genome shotgun (WGS) entry which is preliminary data.</text>
</comment>
<reference evidence="2 3" key="1">
    <citation type="submission" date="2024-01" db="EMBL/GenBank/DDBJ databases">
        <title>The genomes of 5 underutilized Papilionoideae crops provide insights into root nodulation and disease resistanc.</title>
        <authorList>
            <person name="Yuan L."/>
        </authorList>
    </citation>
    <scope>NUCLEOTIDE SEQUENCE [LARGE SCALE GENOMIC DNA]</scope>
    <source>
        <strain evidence="2">ZHUSHIDOU_FW_LH</strain>
        <tissue evidence="2">Leaf</tissue>
    </source>
</reference>
<keyword evidence="3" id="KW-1185">Reference proteome</keyword>
<dbReference type="EMBL" id="JAYWIO010000006">
    <property type="protein sequence ID" value="KAK7257953.1"/>
    <property type="molecule type" value="Genomic_DNA"/>
</dbReference>
<evidence type="ECO:0000313" key="3">
    <source>
        <dbReference type="Proteomes" id="UP001372338"/>
    </source>
</evidence>
<feature type="region of interest" description="Disordered" evidence="1">
    <location>
        <begin position="442"/>
        <end position="465"/>
    </location>
</feature>
<feature type="compositionally biased region" description="Polar residues" evidence="1">
    <location>
        <begin position="442"/>
        <end position="451"/>
    </location>
</feature>
<name>A0AAN9EIM1_CROPI</name>
<sequence length="699" mass="76433">MAHWTHTNYKPATTTAARNRLLNGCCELKEIKEESDAEHEHHHDLLRGSEVAVHSSVLAGATGEADLNTRVTEVDPQKSKNASLDSKSFPIFRKKTDGVLPLKRELGGVSNGKDRKSEAGASSGDDSVSVYRTGSHLPSTSAHVLPRTETLVREYRLLSQGISQHAVEQNKFAASTSLWNGFVKSAPDIVPNGRDKGKSLVPPEVYQSNYNLESEEHFRSTKYHSYSSLLIREKKMSSLLNPQRFSFPSSIQGGVGHSPHDPIAGSGDGYCTADANIPNHTVPLESAIPQCFYGGSSLETQLPCSVHDVETMKIYTSIDLVEDSSRDHPKISQTTHHFMMSRKNDVNLSDKGQFSRVAPTKFKGNAGHEILDFSPPMSDHDLEGVKLEALGSSKKSEGKENVIDLNSPTCLKNESSAETDAMDIDALRQNYLPGNVPLLTTKCSKGSQNTPKSEDAITSAGDKNKGKSVYTALPDINQEPPEDLTLVSPVALASPVVDRETSTSRTHSLNVEHLLFHADEHTRSKSGNSSLGPDPSARWIKRLKLCSSSSSAHGTKSVTIGEISSREKVNNIFSKMKGSKTSSEQKMVCHAEEQMVPDLHETVSINGKSPFTDVDNTAEITLSHPWIRRWSHNHGVSSEKRDESAELREPKSSNTLEDFQKKHFPSIAAMAMMGKAVNCLNPSELTKKGAIIVWNTKGI</sequence>
<evidence type="ECO:0000256" key="1">
    <source>
        <dbReference type="SAM" id="MobiDB-lite"/>
    </source>
</evidence>
<feature type="region of interest" description="Disordered" evidence="1">
    <location>
        <begin position="635"/>
        <end position="659"/>
    </location>
</feature>